<evidence type="ECO:0000313" key="11">
    <source>
        <dbReference type="EMBL" id="TWI73942.1"/>
    </source>
</evidence>
<feature type="domain" description="Porphobilinogen deaminase N-terminal" evidence="9">
    <location>
        <begin position="4"/>
        <end position="202"/>
    </location>
</feature>
<proteinExistence type="inferred from homology"/>
<evidence type="ECO:0000259" key="10">
    <source>
        <dbReference type="Pfam" id="PF03900"/>
    </source>
</evidence>
<organism evidence="11 12">
    <name type="scientific">Desulfobotulus alkaliphilus</name>
    <dbReference type="NCBI Taxonomy" id="622671"/>
    <lineage>
        <taxon>Bacteria</taxon>
        <taxon>Pseudomonadati</taxon>
        <taxon>Thermodesulfobacteriota</taxon>
        <taxon>Desulfobacteria</taxon>
        <taxon>Desulfobacterales</taxon>
        <taxon>Desulfobacteraceae</taxon>
        <taxon>Desulfobotulus</taxon>
    </lineage>
</organism>
<evidence type="ECO:0000259" key="9">
    <source>
        <dbReference type="Pfam" id="PF01379"/>
    </source>
</evidence>
<evidence type="ECO:0000256" key="5">
    <source>
        <dbReference type="ARBA" id="ARBA00022679"/>
    </source>
</evidence>
<dbReference type="Pfam" id="PF01379">
    <property type="entry name" value="Porphobil_deam"/>
    <property type="match status" value="1"/>
</dbReference>
<dbReference type="PIRSF" id="PIRSF001438">
    <property type="entry name" value="4pyrrol_synth_OHMeBilane_synth"/>
    <property type="match status" value="1"/>
</dbReference>
<evidence type="ECO:0000256" key="6">
    <source>
        <dbReference type="ARBA" id="ARBA00023244"/>
    </source>
</evidence>
<dbReference type="InterPro" id="IPR036803">
    <property type="entry name" value="Porphobilinogen_deaminase_C_sf"/>
</dbReference>
<evidence type="ECO:0000256" key="3">
    <source>
        <dbReference type="ARBA" id="ARBA00005638"/>
    </source>
</evidence>
<dbReference type="EC" id="2.5.1.61" evidence="8"/>
<feature type="modified residue" description="S-(dipyrrolylmethanemethyl)cysteine" evidence="8">
    <location>
        <position position="241"/>
    </location>
</feature>
<dbReference type="GO" id="GO:0004418">
    <property type="term" value="F:hydroxymethylbilane synthase activity"/>
    <property type="evidence" value="ECO:0007669"/>
    <property type="project" value="UniProtKB-UniRule"/>
</dbReference>
<dbReference type="Proteomes" id="UP000318307">
    <property type="component" value="Unassembled WGS sequence"/>
</dbReference>
<dbReference type="PANTHER" id="PTHR11557:SF0">
    <property type="entry name" value="PORPHOBILINOGEN DEAMINASE"/>
    <property type="match status" value="1"/>
</dbReference>
<evidence type="ECO:0000313" key="12">
    <source>
        <dbReference type="Proteomes" id="UP000318307"/>
    </source>
</evidence>
<dbReference type="Pfam" id="PF03900">
    <property type="entry name" value="Porphobil_deamC"/>
    <property type="match status" value="1"/>
</dbReference>
<comment type="cofactor">
    <cofactor evidence="8">
        <name>dipyrromethane</name>
        <dbReference type="ChEBI" id="CHEBI:60342"/>
    </cofactor>
    <text evidence="8">Binds 1 dipyrromethane group covalently.</text>
</comment>
<keyword evidence="12" id="KW-1185">Reference proteome</keyword>
<evidence type="ECO:0000256" key="8">
    <source>
        <dbReference type="HAMAP-Rule" id="MF_00260"/>
    </source>
</evidence>
<dbReference type="InterPro" id="IPR022418">
    <property type="entry name" value="Porphobilinogen_deaminase_C"/>
</dbReference>
<keyword evidence="5 8" id="KW-0808">Transferase</keyword>
<comment type="caution">
    <text evidence="11">The sequence shown here is derived from an EMBL/GenBank/DDBJ whole genome shotgun (WGS) entry which is preliminary data.</text>
</comment>
<dbReference type="GO" id="GO:0006782">
    <property type="term" value="P:protoporphyrinogen IX biosynthetic process"/>
    <property type="evidence" value="ECO:0007669"/>
    <property type="project" value="UniProtKB-UniRule"/>
</dbReference>
<comment type="pathway">
    <text evidence="2">Porphyrin-containing compound metabolism; protoporphyrin-IX biosynthesis; coproporphyrinogen-III from 5-aminolevulinate: step 2/4.</text>
</comment>
<evidence type="ECO:0000256" key="7">
    <source>
        <dbReference type="ARBA" id="ARBA00048169"/>
    </source>
</evidence>
<comment type="subunit">
    <text evidence="4 8">Monomer.</text>
</comment>
<dbReference type="UniPathway" id="UPA00251">
    <property type="reaction ID" value="UER00319"/>
</dbReference>
<name>A0A562RY50_9BACT</name>
<gene>
    <name evidence="8" type="primary">hemC</name>
    <name evidence="11" type="ORF">LZ24_01172</name>
</gene>
<sequence length="311" mass="34212">MSPIRIGTRKSKLALWQAEYVADLLQKAGMETELIPLETKGDKILDVSIAKIGSKGVFTEEIEAALASGEMDIAVHSAKDMQSVLPEGFELIAFTDREYPGDVLVSRKKDASLSKGEKPLTVGTSSVRRVALLKHHFPHVKVVDMRGNLQTRIRKMDEGQCDALILAFAGVHRMGYDDLITEKLPLTLFIPPVGQGCIAIEAFTHLDPERRKKIRAALNHLPTETRLLAERAFLRRLEGGCSIPAFAFAELDGDRLCISAGIIDPMGQKRIHRELEGDAKNAENLGHSLAGEILAAGGREILDDIHRQKNI</sequence>
<dbReference type="EMBL" id="VLLC01000007">
    <property type="protein sequence ID" value="TWI73942.1"/>
    <property type="molecule type" value="Genomic_DNA"/>
</dbReference>
<comment type="similarity">
    <text evidence="3 8">Belongs to the HMBS family.</text>
</comment>
<comment type="miscellaneous">
    <text evidence="8">The porphobilinogen subunits are added to the dipyrromethane group.</text>
</comment>
<keyword evidence="6 8" id="KW-0627">Porphyrin biosynthesis</keyword>
<dbReference type="InterPro" id="IPR022417">
    <property type="entry name" value="Porphobilin_deaminase_N"/>
</dbReference>
<accession>A0A562RY50</accession>
<dbReference type="HAMAP" id="MF_00260">
    <property type="entry name" value="Porphobil_deam"/>
    <property type="match status" value="1"/>
</dbReference>
<dbReference type="InterPro" id="IPR000860">
    <property type="entry name" value="HemC"/>
</dbReference>
<protein>
    <recommendedName>
        <fullName evidence="8">Porphobilinogen deaminase</fullName>
        <shortName evidence="8">PBG</shortName>
        <ecNumber evidence="8">2.5.1.61</ecNumber>
    </recommendedName>
    <alternativeName>
        <fullName evidence="8">Hydroxymethylbilane synthase</fullName>
        <shortName evidence="8">HMBS</shortName>
    </alternativeName>
    <alternativeName>
        <fullName evidence="8">Pre-uroporphyrinogen synthase</fullName>
    </alternativeName>
</protein>
<dbReference type="RefSeq" id="WP_144683319.1">
    <property type="nucleotide sequence ID" value="NZ_VLLC01000007.1"/>
</dbReference>
<dbReference type="OrthoDB" id="9810298at2"/>
<dbReference type="PANTHER" id="PTHR11557">
    <property type="entry name" value="PORPHOBILINOGEN DEAMINASE"/>
    <property type="match status" value="1"/>
</dbReference>
<dbReference type="Gene3D" id="3.40.190.10">
    <property type="entry name" value="Periplasmic binding protein-like II"/>
    <property type="match status" value="2"/>
</dbReference>
<evidence type="ECO:0000256" key="1">
    <source>
        <dbReference type="ARBA" id="ARBA00002869"/>
    </source>
</evidence>
<comment type="catalytic activity">
    <reaction evidence="7 8">
        <text>4 porphobilinogen + H2O = hydroxymethylbilane + 4 NH4(+)</text>
        <dbReference type="Rhea" id="RHEA:13185"/>
        <dbReference type="ChEBI" id="CHEBI:15377"/>
        <dbReference type="ChEBI" id="CHEBI:28938"/>
        <dbReference type="ChEBI" id="CHEBI:57845"/>
        <dbReference type="ChEBI" id="CHEBI:58126"/>
        <dbReference type="EC" id="2.5.1.61"/>
    </reaction>
</comment>
<evidence type="ECO:0000256" key="4">
    <source>
        <dbReference type="ARBA" id="ARBA00011245"/>
    </source>
</evidence>
<dbReference type="AlphaFoldDB" id="A0A562RY50"/>
<reference evidence="11 12" key="1">
    <citation type="submission" date="2019-07" db="EMBL/GenBank/DDBJ databases">
        <title>Genome sequencing of 100 strains of the haloalkaliphilic chemolithoautotrophic sulfur-oxidizing bacterium Thioalkalivibrio.</title>
        <authorList>
            <person name="Muyzer G."/>
        </authorList>
    </citation>
    <scope>NUCLEOTIDE SEQUENCE [LARGE SCALE GENOMIC DNA]</scope>
    <source>
        <strain evidence="11 12">ASO4-4</strain>
    </source>
</reference>
<feature type="domain" description="Porphobilinogen deaminase C-terminal" evidence="10">
    <location>
        <begin position="226"/>
        <end position="294"/>
    </location>
</feature>
<evidence type="ECO:0000256" key="2">
    <source>
        <dbReference type="ARBA" id="ARBA00004735"/>
    </source>
</evidence>
<comment type="function">
    <text evidence="1 8">Tetrapolymerization of the monopyrrole PBG into the hydroxymethylbilane pre-uroporphyrinogen in several discrete steps.</text>
</comment>
<dbReference type="FunFam" id="3.40.190.10:FF:000005">
    <property type="entry name" value="Porphobilinogen deaminase"/>
    <property type="match status" value="1"/>
</dbReference>
<dbReference type="Gene3D" id="3.30.160.40">
    <property type="entry name" value="Porphobilinogen deaminase, C-terminal domain"/>
    <property type="match status" value="1"/>
</dbReference>
<dbReference type="SUPFAM" id="SSF54782">
    <property type="entry name" value="Porphobilinogen deaminase (hydroxymethylbilane synthase), C-terminal domain"/>
    <property type="match status" value="1"/>
</dbReference>
<dbReference type="NCBIfam" id="TIGR00212">
    <property type="entry name" value="hemC"/>
    <property type="match status" value="1"/>
</dbReference>
<dbReference type="GO" id="GO:0005737">
    <property type="term" value="C:cytoplasm"/>
    <property type="evidence" value="ECO:0007669"/>
    <property type="project" value="UniProtKB-UniRule"/>
</dbReference>
<dbReference type="PRINTS" id="PR00151">
    <property type="entry name" value="PORPHBDMNASE"/>
</dbReference>
<dbReference type="SUPFAM" id="SSF53850">
    <property type="entry name" value="Periplasmic binding protein-like II"/>
    <property type="match status" value="1"/>
</dbReference>